<reference evidence="1" key="2">
    <citation type="journal article" date="2015" name="Fish Shellfish Immunol.">
        <title>Early steps in the European eel (Anguilla anguilla)-Vibrio vulnificus interaction in the gills: Role of the RtxA13 toxin.</title>
        <authorList>
            <person name="Callol A."/>
            <person name="Pajuelo D."/>
            <person name="Ebbesson L."/>
            <person name="Teles M."/>
            <person name="MacKenzie S."/>
            <person name="Amaro C."/>
        </authorList>
    </citation>
    <scope>NUCLEOTIDE SEQUENCE</scope>
</reference>
<sequence>MWHVCLSANLQPVLLFLPLRNFRD</sequence>
<dbReference type="AlphaFoldDB" id="A0A0E9RB34"/>
<reference evidence="1" key="1">
    <citation type="submission" date="2014-11" db="EMBL/GenBank/DDBJ databases">
        <authorList>
            <person name="Amaro Gonzalez C."/>
        </authorList>
    </citation>
    <scope>NUCLEOTIDE SEQUENCE</scope>
</reference>
<evidence type="ECO:0000313" key="1">
    <source>
        <dbReference type="EMBL" id="JAH25558.1"/>
    </source>
</evidence>
<protein>
    <submittedName>
        <fullName evidence="1">Uncharacterized protein</fullName>
    </submittedName>
</protein>
<organism evidence="1">
    <name type="scientific">Anguilla anguilla</name>
    <name type="common">European freshwater eel</name>
    <name type="synonym">Muraena anguilla</name>
    <dbReference type="NCBI Taxonomy" id="7936"/>
    <lineage>
        <taxon>Eukaryota</taxon>
        <taxon>Metazoa</taxon>
        <taxon>Chordata</taxon>
        <taxon>Craniata</taxon>
        <taxon>Vertebrata</taxon>
        <taxon>Euteleostomi</taxon>
        <taxon>Actinopterygii</taxon>
        <taxon>Neopterygii</taxon>
        <taxon>Teleostei</taxon>
        <taxon>Anguilliformes</taxon>
        <taxon>Anguillidae</taxon>
        <taxon>Anguilla</taxon>
    </lineage>
</organism>
<accession>A0A0E9RB34</accession>
<dbReference type="EMBL" id="GBXM01083019">
    <property type="protein sequence ID" value="JAH25558.1"/>
    <property type="molecule type" value="Transcribed_RNA"/>
</dbReference>
<name>A0A0E9RB34_ANGAN</name>
<proteinExistence type="predicted"/>